<dbReference type="FunFam" id="1.25.40.10:FF:000029">
    <property type="entry name" value="peptidyl-prolyl cis-trans isomerase D"/>
    <property type="match status" value="1"/>
</dbReference>
<dbReference type="EC" id="5.2.1.8" evidence="4"/>
<dbReference type="InterPro" id="IPR029000">
    <property type="entry name" value="Cyclophilin-like_dom_sf"/>
</dbReference>
<dbReference type="PANTHER" id="PTHR11071:SF561">
    <property type="entry name" value="PEPTIDYL-PROLYL CIS-TRANS ISOMERASE D-RELATED"/>
    <property type="match status" value="1"/>
</dbReference>
<evidence type="ECO:0000256" key="1">
    <source>
        <dbReference type="ARBA" id="ARBA00000971"/>
    </source>
</evidence>
<name>A0A0L0H4Y5_SPIPD</name>
<accession>A0A0L0H4Y5</accession>
<protein>
    <recommendedName>
        <fullName evidence="4">peptidylprolyl isomerase</fullName>
        <ecNumber evidence="4">5.2.1.8</ecNumber>
    </recommendedName>
</protein>
<dbReference type="FunCoup" id="A0A0L0H4Y5">
    <property type="interactions" value="603"/>
</dbReference>
<dbReference type="AlphaFoldDB" id="A0A0L0H4Y5"/>
<dbReference type="InterPro" id="IPR011990">
    <property type="entry name" value="TPR-like_helical_dom_sf"/>
</dbReference>
<evidence type="ECO:0000259" key="12">
    <source>
        <dbReference type="PROSITE" id="PS50072"/>
    </source>
</evidence>
<proteinExistence type="inferred from homology"/>
<dbReference type="InterPro" id="IPR013105">
    <property type="entry name" value="TPR_2"/>
</dbReference>
<evidence type="ECO:0000256" key="11">
    <source>
        <dbReference type="SAM" id="MobiDB-lite"/>
    </source>
</evidence>
<dbReference type="PROSITE" id="PS00170">
    <property type="entry name" value="CSA_PPIASE_1"/>
    <property type="match status" value="1"/>
</dbReference>
<feature type="compositionally biased region" description="Acidic residues" evidence="11">
    <location>
        <begin position="187"/>
        <end position="197"/>
    </location>
</feature>
<feature type="domain" description="PPIase cyclophilin-type" evidence="12">
    <location>
        <begin position="7"/>
        <end position="171"/>
    </location>
</feature>
<dbReference type="SUPFAM" id="SSF50891">
    <property type="entry name" value="Cyclophilin-like"/>
    <property type="match status" value="1"/>
</dbReference>
<dbReference type="STRING" id="645134.A0A0L0H4Y5"/>
<dbReference type="Pfam" id="PF00160">
    <property type="entry name" value="Pro_isomerase"/>
    <property type="match status" value="1"/>
</dbReference>
<dbReference type="VEuPathDB" id="FungiDB:SPPG_08424"/>
<evidence type="ECO:0000313" key="14">
    <source>
        <dbReference type="Proteomes" id="UP000053201"/>
    </source>
</evidence>
<dbReference type="InterPro" id="IPR020892">
    <property type="entry name" value="Cyclophilin-type_PPIase_CS"/>
</dbReference>
<dbReference type="FunFam" id="2.40.100.10:FF:000009">
    <property type="entry name" value="Peptidyl-prolyl cis-trans isomerase D"/>
    <property type="match status" value="1"/>
</dbReference>
<evidence type="ECO:0000256" key="3">
    <source>
        <dbReference type="ARBA" id="ARBA00010898"/>
    </source>
</evidence>
<dbReference type="InterPro" id="IPR002130">
    <property type="entry name" value="Cyclophilin-type_PPIase_dom"/>
</dbReference>
<evidence type="ECO:0000256" key="8">
    <source>
        <dbReference type="ARBA" id="ARBA00023110"/>
    </source>
</evidence>
<dbReference type="PROSITE" id="PS50072">
    <property type="entry name" value="CSA_PPIASE_2"/>
    <property type="match status" value="1"/>
</dbReference>
<sequence length="375" mass="41356">MSHPRTFFDITIGDEPAGRIVFELYNDVVPKTAENFRALCTGEVTSKSRGVPLTYKGSTFHRVIKGFMIQGGDFTRGDGTGGESIYGEKFEDEKFEYVHDKPGLLSMANAGPNTNGSQFFITTVPTPHLNGKHVVFGRVLKGMNIVRRIENLPTKAQDRPEEPVVIADCGEIAEGADDGVPPPTDGDSYEEYPEDMGEEKPADDLLKIAGEVKALGNEKFKKGDYNAAAEKYSKAVRYLNAIHPSPEDVKELSLEQKKTFFSTKTSCLLNTAMCHLKLTSWRKAASSATLVLDLAKSLENQTDLSVSSGDLCKAYFRRGQALAKLNDFEGALVDLQAAQKLSPEDKLIQREVALAQKAIKDRVEKEKRTYAKMFA</sequence>
<dbReference type="GO" id="GO:0005737">
    <property type="term" value="C:cytoplasm"/>
    <property type="evidence" value="ECO:0007669"/>
    <property type="project" value="UniProtKB-SubCell"/>
</dbReference>
<evidence type="ECO:0000256" key="2">
    <source>
        <dbReference type="ARBA" id="ARBA00004496"/>
    </source>
</evidence>
<gene>
    <name evidence="13" type="ORF">SPPG_08424</name>
</gene>
<dbReference type="RefSeq" id="XP_016604312.1">
    <property type="nucleotide sequence ID" value="XM_016756579.1"/>
</dbReference>
<evidence type="ECO:0000256" key="7">
    <source>
        <dbReference type="ARBA" id="ARBA00022803"/>
    </source>
</evidence>
<comment type="catalytic activity">
    <reaction evidence="1">
        <text>[protein]-peptidylproline (omega=180) = [protein]-peptidylproline (omega=0)</text>
        <dbReference type="Rhea" id="RHEA:16237"/>
        <dbReference type="Rhea" id="RHEA-COMP:10747"/>
        <dbReference type="Rhea" id="RHEA-COMP:10748"/>
        <dbReference type="ChEBI" id="CHEBI:83833"/>
        <dbReference type="ChEBI" id="CHEBI:83834"/>
        <dbReference type="EC" id="5.2.1.8"/>
    </reaction>
</comment>
<dbReference type="GeneID" id="27691589"/>
<keyword evidence="5" id="KW-0963">Cytoplasm</keyword>
<dbReference type="Pfam" id="PF07719">
    <property type="entry name" value="TPR_2"/>
    <property type="match status" value="1"/>
</dbReference>
<dbReference type="InParanoid" id="A0A0L0H4Y5"/>
<comment type="similarity">
    <text evidence="3">Belongs to the cyclophilin-type PPIase family. PPIase D subfamily.</text>
</comment>
<reference evidence="13 14" key="1">
    <citation type="submission" date="2009-08" db="EMBL/GenBank/DDBJ databases">
        <title>The Genome Sequence of Spizellomyces punctatus strain DAOM BR117.</title>
        <authorList>
            <consortium name="The Broad Institute Genome Sequencing Platform"/>
            <person name="Russ C."/>
            <person name="Cuomo C."/>
            <person name="Shea T."/>
            <person name="Young S.K."/>
            <person name="Zeng Q."/>
            <person name="Koehrsen M."/>
            <person name="Haas B."/>
            <person name="Borodovsky M."/>
            <person name="Guigo R."/>
            <person name="Alvarado L."/>
            <person name="Berlin A."/>
            <person name="Bochicchio J."/>
            <person name="Borenstein D."/>
            <person name="Chapman S."/>
            <person name="Chen Z."/>
            <person name="Engels R."/>
            <person name="Freedman E."/>
            <person name="Gellesch M."/>
            <person name="Goldberg J."/>
            <person name="Griggs A."/>
            <person name="Gujja S."/>
            <person name="Heiman D."/>
            <person name="Hepburn T."/>
            <person name="Howarth C."/>
            <person name="Jen D."/>
            <person name="Larson L."/>
            <person name="Lewis B."/>
            <person name="Mehta T."/>
            <person name="Park D."/>
            <person name="Pearson M."/>
            <person name="Roberts A."/>
            <person name="Saif S."/>
            <person name="Shenoy N."/>
            <person name="Sisk P."/>
            <person name="Stolte C."/>
            <person name="Sykes S."/>
            <person name="Thomson T."/>
            <person name="Walk T."/>
            <person name="White J."/>
            <person name="Yandava C."/>
            <person name="Burger G."/>
            <person name="Gray M.W."/>
            <person name="Holland P.W.H."/>
            <person name="King N."/>
            <person name="Lang F.B.F."/>
            <person name="Roger A.J."/>
            <person name="Ruiz-Trillo I."/>
            <person name="Lander E."/>
            <person name="Nusbaum C."/>
        </authorList>
    </citation>
    <scope>NUCLEOTIDE SEQUENCE [LARGE SCALE GENOMIC DNA]</scope>
    <source>
        <strain evidence="13 14">DAOM BR117</strain>
    </source>
</reference>
<evidence type="ECO:0000256" key="4">
    <source>
        <dbReference type="ARBA" id="ARBA00013194"/>
    </source>
</evidence>
<evidence type="ECO:0000313" key="13">
    <source>
        <dbReference type="EMBL" id="KNC96272.1"/>
    </source>
</evidence>
<dbReference type="OrthoDB" id="407558at2759"/>
<dbReference type="PRINTS" id="PR00153">
    <property type="entry name" value="CSAPPISMRASE"/>
</dbReference>
<organism evidence="13 14">
    <name type="scientific">Spizellomyces punctatus (strain DAOM BR117)</name>
    <dbReference type="NCBI Taxonomy" id="645134"/>
    <lineage>
        <taxon>Eukaryota</taxon>
        <taxon>Fungi</taxon>
        <taxon>Fungi incertae sedis</taxon>
        <taxon>Chytridiomycota</taxon>
        <taxon>Chytridiomycota incertae sedis</taxon>
        <taxon>Chytridiomycetes</taxon>
        <taxon>Spizellomycetales</taxon>
        <taxon>Spizellomycetaceae</taxon>
        <taxon>Spizellomyces</taxon>
    </lineage>
</organism>
<dbReference type="Proteomes" id="UP000053201">
    <property type="component" value="Unassembled WGS sequence"/>
</dbReference>
<dbReference type="Gene3D" id="1.25.40.10">
    <property type="entry name" value="Tetratricopeptide repeat domain"/>
    <property type="match status" value="1"/>
</dbReference>
<evidence type="ECO:0000256" key="9">
    <source>
        <dbReference type="ARBA" id="ARBA00023235"/>
    </source>
</evidence>
<feature type="region of interest" description="Disordered" evidence="11">
    <location>
        <begin position="173"/>
        <end position="199"/>
    </location>
</feature>
<keyword evidence="8" id="KW-0697">Rotamase</keyword>
<dbReference type="OMA" id="EMEQNCN"/>
<comment type="subcellular location">
    <subcellularLocation>
        <location evidence="2">Cytoplasm</location>
    </subcellularLocation>
</comment>
<evidence type="ECO:0000256" key="10">
    <source>
        <dbReference type="PROSITE-ProRule" id="PRU00339"/>
    </source>
</evidence>
<keyword evidence="6" id="KW-0677">Repeat</keyword>
<dbReference type="SMART" id="SM00028">
    <property type="entry name" value="TPR"/>
    <property type="match status" value="3"/>
</dbReference>
<dbReference type="PANTHER" id="PTHR11071">
    <property type="entry name" value="PEPTIDYL-PROLYL CIS-TRANS ISOMERASE"/>
    <property type="match status" value="1"/>
</dbReference>
<dbReference type="eggNOG" id="KOG0546">
    <property type="taxonomic scope" value="Eukaryota"/>
</dbReference>
<dbReference type="GO" id="GO:0016018">
    <property type="term" value="F:cyclosporin A binding"/>
    <property type="evidence" value="ECO:0007669"/>
    <property type="project" value="TreeGrafter"/>
</dbReference>
<evidence type="ECO:0000256" key="5">
    <source>
        <dbReference type="ARBA" id="ARBA00022490"/>
    </source>
</evidence>
<dbReference type="SUPFAM" id="SSF48452">
    <property type="entry name" value="TPR-like"/>
    <property type="match status" value="1"/>
</dbReference>
<dbReference type="InterPro" id="IPR019734">
    <property type="entry name" value="TPR_rpt"/>
</dbReference>
<keyword evidence="9" id="KW-0413">Isomerase</keyword>
<dbReference type="GO" id="GO:0003755">
    <property type="term" value="F:peptidyl-prolyl cis-trans isomerase activity"/>
    <property type="evidence" value="ECO:0007669"/>
    <property type="project" value="UniProtKB-KW"/>
</dbReference>
<feature type="repeat" description="TPR" evidence="10">
    <location>
        <begin position="312"/>
        <end position="345"/>
    </location>
</feature>
<evidence type="ECO:0000256" key="6">
    <source>
        <dbReference type="ARBA" id="ARBA00022737"/>
    </source>
</evidence>
<dbReference type="Gene3D" id="2.40.100.10">
    <property type="entry name" value="Cyclophilin-like"/>
    <property type="match status" value="1"/>
</dbReference>
<keyword evidence="14" id="KW-1185">Reference proteome</keyword>
<keyword evidence="7 10" id="KW-0802">TPR repeat</keyword>
<dbReference type="CDD" id="cd01926">
    <property type="entry name" value="cyclophilin_ABH_like"/>
    <property type="match status" value="1"/>
</dbReference>
<dbReference type="EMBL" id="KQ257470">
    <property type="protein sequence ID" value="KNC96272.1"/>
    <property type="molecule type" value="Genomic_DNA"/>
</dbReference>
<dbReference type="PROSITE" id="PS50005">
    <property type="entry name" value="TPR"/>
    <property type="match status" value="1"/>
</dbReference>
<dbReference type="GO" id="GO:0042026">
    <property type="term" value="P:protein refolding"/>
    <property type="evidence" value="ECO:0007669"/>
    <property type="project" value="UniProtKB-ARBA"/>
</dbReference>